<evidence type="ECO:0000313" key="1">
    <source>
        <dbReference type="EMBL" id="CAJ0680870.1"/>
    </source>
</evidence>
<organism evidence="1 3">
    <name type="scientific">Ralstonia mannitolilytica</name>
    <dbReference type="NCBI Taxonomy" id="105219"/>
    <lineage>
        <taxon>Bacteria</taxon>
        <taxon>Pseudomonadati</taxon>
        <taxon>Pseudomonadota</taxon>
        <taxon>Betaproteobacteria</taxon>
        <taxon>Burkholderiales</taxon>
        <taxon>Burkholderiaceae</taxon>
        <taxon>Ralstonia</taxon>
    </lineage>
</organism>
<evidence type="ECO:0000313" key="4">
    <source>
        <dbReference type="Proteomes" id="UP001190452"/>
    </source>
</evidence>
<keyword evidence="4" id="KW-1185">Reference proteome</keyword>
<proteinExistence type="predicted"/>
<name>A0AAD2AM29_9RALS</name>
<comment type="caution">
    <text evidence="1">The sequence shown here is derived from an EMBL/GenBank/DDBJ whole genome shotgun (WGS) entry which is preliminary data.</text>
</comment>
<dbReference type="EMBL" id="CATVXE010000003">
    <property type="protein sequence ID" value="CAJ0680870.1"/>
    <property type="molecule type" value="Genomic_DNA"/>
</dbReference>
<gene>
    <name evidence="2" type="ORF">R77569_04605</name>
    <name evidence="1" type="ORF">R77591_01058</name>
</gene>
<dbReference type="RefSeq" id="WP_063394008.1">
    <property type="nucleotide sequence ID" value="NZ_CATVWW010000019.1"/>
</dbReference>
<dbReference type="Proteomes" id="UP001190452">
    <property type="component" value="Unassembled WGS sequence"/>
</dbReference>
<dbReference type="Proteomes" id="UP001190002">
    <property type="component" value="Unassembled WGS sequence"/>
</dbReference>
<evidence type="ECO:0000313" key="2">
    <source>
        <dbReference type="EMBL" id="CAJ0896504.1"/>
    </source>
</evidence>
<reference evidence="1 4" key="1">
    <citation type="submission" date="2023-07" db="EMBL/GenBank/DDBJ databases">
        <authorList>
            <person name="Peeters C."/>
        </authorList>
    </citation>
    <scope>NUCLEOTIDE SEQUENCE</scope>
    <source>
        <strain evidence="2 4">R-77569</strain>
        <strain evidence="1">R-77591</strain>
    </source>
</reference>
<accession>A0AAD2AM29</accession>
<dbReference type="EMBL" id="CAUDKV010000028">
    <property type="protein sequence ID" value="CAJ0896504.1"/>
    <property type="molecule type" value="Genomic_DNA"/>
</dbReference>
<dbReference type="AlphaFoldDB" id="A0AAD2AM29"/>
<sequence length="92" mass="10817">MSLQTNRQYLQGAIGGREFLRRTQASLQLHRQFEPKTFRWEYQLYVQDKSPEYQAGFLDAIGAYMLTTLEGVLVDLYGWEVLRVLESANRKK</sequence>
<protein>
    <submittedName>
        <fullName evidence="1">Uncharacterized protein</fullName>
    </submittedName>
</protein>
<evidence type="ECO:0000313" key="3">
    <source>
        <dbReference type="Proteomes" id="UP001190002"/>
    </source>
</evidence>